<gene>
    <name evidence="1" type="ORF">BVC80_1199g18</name>
</gene>
<dbReference type="InParanoid" id="A0A200RCG5"/>
<dbReference type="AlphaFoldDB" id="A0A200RCG5"/>
<dbReference type="EMBL" id="MVGT01000133">
    <property type="protein sequence ID" value="OVA20366.1"/>
    <property type="molecule type" value="Genomic_DNA"/>
</dbReference>
<comment type="caution">
    <text evidence="1">The sequence shown here is derived from an EMBL/GenBank/DDBJ whole genome shotgun (WGS) entry which is preliminary data.</text>
</comment>
<protein>
    <submittedName>
        <fullName evidence="1">Uncharacterized protein</fullName>
    </submittedName>
</protein>
<dbReference type="OrthoDB" id="1924068at2759"/>
<reference evidence="1 2" key="1">
    <citation type="journal article" date="2017" name="Mol. Plant">
        <title>The Genome of Medicinal Plant Macleaya cordata Provides New Insights into Benzylisoquinoline Alkaloids Metabolism.</title>
        <authorList>
            <person name="Liu X."/>
            <person name="Liu Y."/>
            <person name="Huang P."/>
            <person name="Ma Y."/>
            <person name="Qing Z."/>
            <person name="Tang Q."/>
            <person name="Cao H."/>
            <person name="Cheng P."/>
            <person name="Zheng Y."/>
            <person name="Yuan Z."/>
            <person name="Zhou Y."/>
            <person name="Liu J."/>
            <person name="Tang Z."/>
            <person name="Zhuo Y."/>
            <person name="Zhang Y."/>
            <person name="Yu L."/>
            <person name="Huang J."/>
            <person name="Yang P."/>
            <person name="Peng Q."/>
            <person name="Zhang J."/>
            <person name="Jiang W."/>
            <person name="Zhang Z."/>
            <person name="Lin K."/>
            <person name="Ro D.K."/>
            <person name="Chen X."/>
            <person name="Xiong X."/>
            <person name="Shang Y."/>
            <person name="Huang S."/>
            <person name="Zeng J."/>
        </authorList>
    </citation>
    <scope>NUCLEOTIDE SEQUENCE [LARGE SCALE GENOMIC DNA]</scope>
    <source>
        <strain evidence="2">cv. BLH2017</strain>
        <tissue evidence="1">Root</tissue>
    </source>
</reference>
<evidence type="ECO:0000313" key="2">
    <source>
        <dbReference type="Proteomes" id="UP000195402"/>
    </source>
</evidence>
<accession>A0A200RCG5</accession>
<keyword evidence="2" id="KW-1185">Reference proteome</keyword>
<sequence>MVCGLTVPESSRLGPQLQPRKSTRLISTGLGMTTRPQFGILGYHHPAFNWEGPGYSSSGRFLNS</sequence>
<dbReference type="Proteomes" id="UP000195402">
    <property type="component" value="Unassembled WGS sequence"/>
</dbReference>
<organism evidence="1 2">
    <name type="scientific">Macleaya cordata</name>
    <name type="common">Five-seeded plume-poppy</name>
    <name type="synonym">Bocconia cordata</name>
    <dbReference type="NCBI Taxonomy" id="56857"/>
    <lineage>
        <taxon>Eukaryota</taxon>
        <taxon>Viridiplantae</taxon>
        <taxon>Streptophyta</taxon>
        <taxon>Embryophyta</taxon>
        <taxon>Tracheophyta</taxon>
        <taxon>Spermatophyta</taxon>
        <taxon>Magnoliopsida</taxon>
        <taxon>Ranunculales</taxon>
        <taxon>Papaveraceae</taxon>
        <taxon>Papaveroideae</taxon>
        <taxon>Macleaya</taxon>
    </lineage>
</organism>
<evidence type="ECO:0000313" key="1">
    <source>
        <dbReference type="EMBL" id="OVA20366.1"/>
    </source>
</evidence>
<name>A0A200RCG5_MACCD</name>
<proteinExistence type="predicted"/>